<accession>A0A7G7CQS6</accession>
<proteinExistence type="predicted"/>
<sequence length="1127" mass="125845">MTQSYPGQFRLARVQLINWGTFHGYYSIPVSREGFLITGGSGSGKSTLLDAISAVLVPHGSLNFNAASQQESGRSNGRSLVSYIRGAWRTLEDPQTGDITSSNLRDGATYSIVALTYDNGNSTVHTLVAIFRLDGGESSNADIKKLFGIIPGDVDINELTPLLTRSLDTRKIKARFAGTTATFTQTYSTFADRFRRRLGINNVEAQMLLHRTQSAKSLGSLDQLFRDFMLDKPTTFDRANEAVEQFDDLRQAYLKVEDVNAQIEALAPLPAHNDRRKEALAAREKADAMLTALPTVCRRVRADALDEEIRRHTANLSEAEARLAELSEQLEHRQSEERRAADVVNERTSNAVEILQLRIEREQQQITHRQNVFARIAEAATGWELNFGQSAEGFAALQASAQVRLDDFETDKAKLNDESRQLSVESEQATQNLSTIEADLASLSGRRSNINRELLELRQHLCHDTNFTESELPFAGELMDVSPDHNDWEPVIQKLLHNFAGTLLVPSAAREKVNAWVNSHNVKARLEYRAVPETTTSAVRSRDPRLLIHKLEFQEHPMSGWIQNFISRRFNYVCVADLKELEALSPETRGVTQEGLERHPRDKDGSTRFIKDDRTSRQGTRFYRVGSTNQAKIELLQQERAAAKSQCDATRRRLEETERKLDALRTERERAQVILATSFQDIDATPAQRRKAELEEELQQLNSSPETAEILAAHERAKAALEAAHTEHSEAFKEAAQLEGKLTDLRTQRADIDPSSLGGLEPEIEDAVHQALTKTTRRLTLSNIGDRRDAVQEMLQKKAKEADTTATRAAGSISSLLSNYLQKWPSEGADLKAEPDYAGEGIRKLEYLRADRLGEFRAQFLDLLNGTTVDNLSHLATLLRRAKSEIETRMEYINKSLSRSPFNPRRTLRIDVKDARGSQVIEFQRDLDAATSGAFEEATADAHEAGVARYHALDKILTRLGSSAPEDGRWRNVVLDTRRHVSFIGRELNSDGGTVNTYQDSAALSGGQAQKLVFFCLAAALRYRLADIDAELPTYGTVILDEAFDRADPEFTRTAMDVFTSFGFHMVLATPFKLIRTLSPYVDGTIVVNYEETVIDGKPSARSGFALIDAAGTSTTDDKEDQHADAQ</sequence>
<keyword evidence="2" id="KW-0234">DNA repair</keyword>
<feature type="coiled-coil region" evidence="4">
    <location>
        <begin position="398"/>
        <end position="432"/>
    </location>
</feature>
<feature type="region of interest" description="Disordered" evidence="5">
    <location>
        <begin position="588"/>
        <end position="610"/>
    </location>
</feature>
<dbReference type="Gene3D" id="3.40.50.300">
    <property type="entry name" value="P-loop containing nucleotide triphosphate hydrolases"/>
    <property type="match status" value="1"/>
</dbReference>
<protein>
    <submittedName>
        <fullName evidence="6">AAA family ATPase</fullName>
    </submittedName>
</protein>
<dbReference type="GO" id="GO:0009432">
    <property type="term" value="P:SOS response"/>
    <property type="evidence" value="ECO:0007669"/>
    <property type="project" value="UniProtKB-KW"/>
</dbReference>
<feature type="coiled-coil region" evidence="4">
    <location>
        <begin position="633"/>
        <end position="704"/>
    </location>
</feature>
<evidence type="ECO:0000256" key="2">
    <source>
        <dbReference type="ARBA" id="ARBA00023204"/>
    </source>
</evidence>
<evidence type="ECO:0000256" key="1">
    <source>
        <dbReference type="ARBA" id="ARBA00022763"/>
    </source>
</evidence>
<dbReference type="GO" id="GO:0000731">
    <property type="term" value="P:DNA synthesis involved in DNA repair"/>
    <property type="evidence" value="ECO:0007669"/>
    <property type="project" value="TreeGrafter"/>
</dbReference>
<dbReference type="KEGG" id="cik:H0194_02600"/>
<dbReference type="Pfam" id="PF13555">
    <property type="entry name" value="AAA_29"/>
    <property type="match status" value="1"/>
</dbReference>
<keyword evidence="1" id="KW-0227">DNA damage</keyword>
<evidence type="ECO:0000256" key="5">
    <source>
        <dbReference type="SAM" id="MobiDB-lite"/>
    </source>
</evidence>
<evidence type="ECO:0000313" key="7">
    <source>
        <dbReference type="Proteomes" id="UP000515743"/>
    </source>
</evidence>
<dbReference type="RefSeq" id="WP_185176316.1">
    <property type="nucleotide sequence ID" value="NZ_CP059404.1"/>
</dbReference>
<dbReference type="GO" id="GO:0006302">
    <property type="term" value="P:double-strand break repair"/>
    <property type="evidence" value="ECO:0007669"/>
    <property type="project" value="TreeGrafter"/>
</dbReference>
<evidence type="ECO:0000313" key="6">
    <source>
        <dbReference type="EMBL" id="QNE89942.1"/>
    </source>
</evidence>
<gene>
    <name evidence="6" type="ORF">H0194_02600</name>
</gene>
<keyword evidence="4" id="KW-0175">Coiled coil</keyword>
<dbReference type="CDD" id="cd00267">
    <property type="entry name" value="ABC_ATPase"/>
    <property type="match status" value="1"/>
</dbReference>
<dbReference type="Proteomes" id="UP000515743">
    <property type="component" value="Chromosome"/>
</dbReference>
<feature type="compositionally biased region" description="Basic and acidic residues" evidence="5">
    <location>
        <begin position="595"/>
        <end position="610"/>
    </location>
</feature>
<dbReference type="Pfam" id="PF13558">
    <property type="entry name" value="SbcC_Walker_B"/>
    <property type="match status" value="1"/>
</dbReference>
<reference evidence="6 7" key="1">
    <citation type="submission" date="2020-07" db="EMBL/GenBank/DDBJ databases">
        <title>Complete genome and description of Corynebacterium incognita strain Marseille-Q3630 sp. nov.</title>
        <authorList>
            <person name="Boxberger M."/>
        </authorList>
    </citation>
    <scope>NUCLEOTIDE SEQUENCE [LARGE SCALE GENOMIC DNA]</scope>
    <source>
        <strain evidence="6 7">Marseille-Q3630</strain>
    </source>
</reference>
<dbReference type="SUPFAM" id="SSF52540">
    <property type="entry name" value="P-loop containing nucleoside triphosphate hydrolases"/>
    <property type="match status" value="1"/>
</dbReference>
<dbReference type="EMBL" id="CP059404">
    <property type="protein sequence ID" value="QNE89942.1"/>
    <property type="molecule type" value="Genomic_DNA"/>
</dbReference>
<keyword evidence="3" id="KW-0742">SOS response</keyword>
<dbReference type="PANTHER" id="PTHR32182:SF0">
    <property type="entry name" value="DNA REPLICATION AND REPAIR PROTEIN RECF"/>
    <property type="match status" value="1"/>
</dbReference>
<feature type="coiled-coil region" evidence="4">
    <location>
        <begin position="302"/>
        <end position="365"/>
    </location>
</feature>
<dbReference type="InterPro" id="IPR027417">
    <property type="entry name" value="P-loop_NTPase"/>
</dbReference>
<evidence type="ECO:0000256" key="3">
    <source>
        <dbReference type="ARBA" id="ARBA00023236"/>
    </source>
</evidence>
<organism evidence="6 7">
    <name type="scientific">Corynebacterium incognita</name>
    <dbReference type="NCBI Taxonomy" id="2754725"/>
    <lineage>
        <taxon>Bacteria</taxon>
        <taxon>Bacillati</taxon>
        <taxon>Actinomycetota</taxon>
        <taxon>Actinomycetes</taxon>
        <taxon>Mycobacteriales</taxon>
        <taxon>Corynebacteriaceae</taxon>
        <taxon>Corynebacterium</taxon>
    </lineage>
</organism>
<evidence type="ECO:0000256" key="4">
    <source>
        <dbReference type="SAM" id="Coils"/>
    </source>
</evidence>
<name>A0A7G7CQS6_9CORY</name>
<dbReference type="PANTHER" id="PTHR32182">
    <property type="entry name" value="DNA REPLICATION AND REPAIR PROTEIN RECF"/>
    <property type="match status" value="1"/>
</dbReference>
<dbReference type="AlphaFoldDB" id="A0A7G7CQS6"/>
<keyword evidence="7" id="KW-1185">Reference proteome</keyword>